<organism evidence="5 6">
    <name type="scientific">Ornithinimicrobium faecis</name>
    <dbReference type="NCBI Taxonomy" id="2934158"/>
    <lineage>
        <taxon>Bacteria</taxon>
        <taxon>Bacillati</taxon>
        <taxon>Actinomycetota</taxon>
        <taxon>Actinomycetes</taxon>
        <taxon>Micrococcales</taxon>
        <taxon>Ornithinimicrobiaceae</taxon>
        <taxon>Ornithinimicrobium</taxon>
    </lineage>
</organism>
<keyword evidence="6" id="KW-1185">Reference proteome</keyword>
<dbReference type="SUPFAM" id="SSF47729">
    <property type="entry name" value="IHF-like DNA-binding proteins"/>
    <property type="match status" value="1"/>
</dbReference>
<dbReference type="Pfam" id="PF00216">
    <property type="entry name" value="Bac_DNA_binding"/>
    <property type="match status" value="1"/>
</dbReference>
<name>A0ABY4YPE3_9MICO</name>
<dbReference type="PRINTS" id="PR01727">
    <property type="entry name" value="DNABINDINGHU"/>
</dbReference>
<feature type="compositionally biased region" description="Basic and acidic residues" evidence="4">
    <location>
        <begin position="194"/>
        <end position="232"/>
    </location>
</feature>
<gene>
    <name evidence="5" type="ORF">NF556_13485</name>
</gene>
<sequence length="241" mass="24878">MNKAELIDRLSTPLGSRRDATLAVEALVDVVIREVAAGGSVGITGFGTFERADRAPRTGRNPRTGESVPIPGTSTPRFRPGTYFKEVLSDPKALPAEGLAGGRAPAGGSGATQGKAKSTTTGSTRKKAAPRKTTTAKTTASKTTASKTTASKTTASKTTASKTTASKTATSKPAARKPAASKLVAAKDVAAVETKLKDSARKTLKKSHDADKKSKKAKDAKADKPSKSDGGKKKDKKSKKK</sequence>
<evidence type="ECO:0000256" key="4">
    <source>
        <dbReference type="SAM" id="MobiDB-lite"/>
    </source>
</evidence>
<evidence type="ECO:0000313" key="5">
    <source>
        <dbReference type="EMBL" id="USQ78640.1"/>
    </source>
</evidence>
<evidence type="ECO:0000256" key="1">
    <source>
        <dbReference type="ARBA" id="ARBA00023067"/>
    </source>
</evidence>
<dbReference type="InterPro" id="IPR000119">
    <property type="entry name" value="Hist_DNA-bd"/>
</dbReference>
<dbReference type="PANTHER" id="PTHR33175:SF3">
    <property type="entry name" value="DNA-BINDING PROTEIN HU-BETA"/>
    <property type="match status" value="1"/>
</dbReference>
<accession>A0ABY4YPE3</accession>
<feature type="compositionally biased region" description="Gly residues" evidence="4">
    <location>
        <begin position="99"/>
        <end position="111"/>
    </location>
</feature>
<keyword evidence="2 5" id="KW-0238">DNA-binding</keyword>
<evidence type="ECO:0000256" key="3">
    <source>
        <dbReference type="RuleBase" id="RU003939"/>
    </source>
</evidence>
<dbReference type="PROSITE" id="PS00045">
    <property type="entry name" value="HISTONE_LIKE"/>
    <property type="match status" value="1"/>
</dbReference>
<reference evidence="5" key="1">
    <citation type="submission" date="2022-06" db="EMBL/GenBank/DDBJ databases">
        <title>Ornithinimicrobium HY1793.</title>
        <authorList>
            <person name="Huang Y."/>
        </authorList>
    </citation>
    <scope>NUCLEOTIDE SEQUENCE</scope>
    <source>
        <strain evidence="5">HY1793</strain>
    </source>
</reference>
<protein>
    <submittedName>
        <fullName evidence="5">HU family DNA-binding protein</fullName>
    </submittedName>
</protein>
<dbReference type="CDD" id="cd13831">
    <property type="entry name" value="HU"/>
    <property type="match status" value="1"/>
</dbReference>
<evidence type="ECO:0000313" key="6">
    <source>
        <dbReference type="Proteomes" id="UP001056455"/>
    </source>
</evidence>
<dbReference type="InterPro" id="IPR020816">
    <property type="entry name" value="Histone-like_DNA-bd_CS"/>
</dbReference>
<dbReference type="GO" id="GO:0003677">
    <property type="term" value="F:DNA binding"/>
    <property type="evidence" value="ECO:0007669"/>
    <property type="project" value="UniProtKB-KW"/>
</dbReference>
<dbReference type="SMART" id="SM00411">
    <property type="entry name" value="BHL"/>
    <property type="match status" value="1"/>
</dbReference>
<dbReference type="InterPro" id="IPR010992">
    <property type="entry name" value="IHF-like_DNA-bd_dom_sf"/>
</dbReference>
<feature type="region of interest" description="Disordered" evidence="4">
    <location>
        <begin position="52"/>
        <end position="241"/>
    </location>
</feature>
<dbReference type="EMBL" id="CP099489">
    <property type="protein sequence ID" value="USQ78640.1"/>
    <property type="molecule type" value="Genomic_DNA"/>
</dbReference>
<comment type="similarity">
    <text evidence="3">Belongs to the bacterial histone-like protein family.</text>
</comment>
<dbReference type="Gene3D" id="4.10.520.10">
    <property type="entry name" value="IHF-like DNA-binding proteins"/>
    <property type="match status" value="1"/>
</dbReference>
<dbReference type="RefSeq" id="WP_252591437.1">
    <property type="nucleotide sequence ID" value="NZ_CP099489.1"/>
</dbReference>
<keyword evidence="1" id="KW-0226">DNA condensation</keyword>
<evidence type="ECO:0000256" key="2">
    <source>
        <dbReference type="ARBA" id="ARBA00023125"/>
    </source>
</evidence>
<proteinExistence type="inferred from homology"/>
<dbReference type="Proteomes" id="UP001056455">
    <property type="component" value="Chromosome"/>
</dbReference>
<feature type="compositionally biased region" description="Low complexity" evidence="4">
    <location>
        <begin position="131"/>
        <end position="182"/>
    </location>
</feature>
<dbReference type="PANTHER" id="PTHR33175">
    <property type="entry name" value="DNA-BINDING PROTEIN HU"/>
    <property type="match status" value="1"/>
</dbReference>